<reference evidence="3 4" key="1">
    <citation type="journal article" date="2013" name="BMC Genomics">
        <title>The miniature genome of a carnivorous plant Genlisea aurea contains a low number of genes and short non-coding sequences.</title>
        <authorList>
            <person name="Leushkin E.V."/>
            <person name="Sutormin R.A."/>
            <person name="Nabieva E.R."/>
            <person name="Penin A.A."/>
            <person name="Kondrashov A.S."/>
            <person name="Logacheva M.D."/>
        </authorList>
    </citation>
    <scope>NUCLEOTIDE SEQUENCE [LARGE SCALE GENOMIC DNA]</scope>
</reference>
<organism evidence="3 4">
    <name type="scientific">Genlisea aurea</name>
    <dbReference type="NCBI Taxonomy" id="192259"/>
    <lineage>
        <taxon>Eukaryota</taxon>
        <taxon>Viridiplantae</taxon>
        <taxon>Streptophyta</taxon>
        <taxon>Embryophyta</taxon>
        <taxon>Tracheophyta</taxon>
        <taxon>Spermatophyta</taxon>
        <taxon>Magnoliopsida</taxon>
        <taxon>eudicotyledons</taxon>
        <taxon>Gunneridae</taxon>
        <taxon>Pentapetalae</taxon>
        <taxon>asterids</taxon>
        <taxon>lamiids</taxon>
        <taxon>Lamiales</taxon>
        <taxon>Lentibulariaceae</taxon>
        <taxon>Genlisea</taxon>
    </lineage>
</organism>
<comment type="caution">
    <text evidence="3">The sequence shown here is derived from an EMBL/GenBank/DDBJ whole genome shotgun (WGS) entry which is preliminary data.</text>
</comment>
<name>S8CGB7_9LAMI</name>
<dbReference type="InterPro" id="IPR036513">
    <property type="entry name" value="STAS_dom_sf"/>
</dbReference>
<gene>
    <name evidence="3" type="ORF">M569_08942</name>
</gene>
<feature type="non-terminal residue" evidence="3">
    <location>
        <position position="1"/>
    </location>
</feature>
<dbReference type="EMBL" id="AUSU01004008">
    <property type="protein sequence ID" value="EPS65835.1"/>
    <property type="molecule type" value="Genomic_DNA"/>
</dbReference>
<proteinExistence type="predicted"/>
<feature type="region of interest" description="Disordered" evidence="1">
    <location>
        <begin position="43"/>
        <end position="66"/>
    </location>
</feature>
<dbReference type="Proteomes" id="UP000015453">
    <property type="component" value="Unassembled WGS sequence"/>
</dbReference>
<dbReference type="InterPro" id="IPR002645">
    <property type="entry name" value="STAS_dom"/>
</dbReference>
<keyword evidence="4" id="KW-1185">Reference proteome</keyword>
<feature type="domain" description="STAS" evidence="2">
    <location>
        <begin position="1"/>
        <end position="39"/>
    </location>
</feature>
<evidence type="ECO:0000256" key="1">
    <source>
        <dbReference type="SAM" id="MobiDB-lite"/>
    </source>
</evidence>
<evidence type="ECO:0000259" key="2">
    <source>
        <dbReference type="PROSITE" id="PS50801"/>
    </source>
</evidence>
<evidence type="ECO:0000313" key="4">
    <source>
        <dbReference type="Proteomes" id="UP000015453"/>
    </source>
</evidence>
<dbReference type="Gene3D" id="3.30.750.24">
    <property type="entry name" value="STAS domain"/>
    <property type="match status" value="1"/>
</dbReference>
<dbReference type="AlphaFoldDB" id="S8CGB7"/>
<sequence>IAISNPNQDVLRTLTRSGVVDLIGKEWYFVRVHDAVQVCLQKLPPPTSNSSSITVASDDKKPPSSPRLLLQRLLRNEFSKRDSGDDDSSSSSSHLEPLLSTK</sequence>
<dbReference type="OrthoDB" id="1698235at2759"/>
<accession>S8CGB7</accession>
<protein>
    <recommendedName>
        <fullName evidence="2">STAS domain-containing protein</fullName>
    </recommendedName>
</protein>
<feature type="region of interest" description="Disordered" evidence="1">
    <location>
        <begin position="79"/>
        <end position="102"/>
    </location>
</feature>
<evidence type="ECO:0000313" key="3">
    <source>
        <dbReference type="EMBL" id="EPS65835.1"/>
    </source>
</evidence>
<dbReference type="PROSITE" id="PS50801">
    <property type="entry name" value="STAS"/>
    <property type="match status" value="1"/>
</dbReference>